<dbReference type="eggNOG" id="arCOG06107">
    <property type="taxonomic scope" value="Archaea"/>
</dbReference>
<dbReference type="HOGENOM" id="CLU_1782579_0_0_2"/>
<dbReference type="Proteomes" id="UP000005270">
    <property type="component" value="Chromosome"/>
</dbReference>
<dbReference type="InParanoid" id="I3TDV0"/>
<proteinExistence type="predicted"/>
<protein>
    <submittedName>
        <fullName evidence="1">Uncharacterized protein</fullName>
    </submittedName>
</protein>
<name>I3TDV0_THEC1</name>
<accession>I3TDV0</accession>
<reference evidence="1 2" key="1">
    <citation type="journal article" date="2012" name="J. Bacteriol.">
        <title>Complete genome sequence of the hyperthermophilic cellulolytic Crenarchaeon 'Thermogladius cellulolyticus' 1633.</title>
        <authorList>
            <person name="Mardanov A.V."/>
            <person name="Kochetkova T.V."/>
            <person name="Beletsky A.V."/>
            <person name="Bonch-Osmolovskaya E.A."/>
            <person name="Ravin N.V."/>
            <person name="Skryabin K.G."/>
        </authorList>
    </citation>
    <scope>NUCLEOTIDE SEQUENCE [LARGE SCALE GENOMIC DNA]</scope>
    <source>
        <strain evidence="2">DSM 22663 / VKM B-2946 / 1633</strain>
    </source>
</reference>
<dbReference type="AlphaFoldDB" id="I3TDV0"/>
<dbReference type="EMBL" id="CP003531">
    <property type="protein sequence ID" value="AFK50938.1"/>
    <property type="molecule type" value="Genomic_DNA"/>
</dbReference>
<evidence type="ECO:0000313" key="2">
    <source>
        <dbReference type="Proteomes" id="UP000005270"/>
    </source>
</evidence>
<sequence length="145" mass="15960">MTDINIQVVFESSIGEPFTRVFSGRITSRSGTLVFELGDLALKSKQSIRVEYENSVAGYYKLMASGWLRIGPFEVPIPCLIAVGEPCYRVQVLIPGLDEELYVEPGVYGSTLVVSWDLAEGSGSHKLTVRVRGREGSPGKVYNRT</sequence>
<evidence type="ECO:0000313" key="1">
    <source>
        <dbReference type="EMBL" id="AFK50938.1"/>
    </source>
</evidence>
<dbReference type="KEGG" id="thg:TCELL_0513"/>
<gene>
    <name evidence="1" type="ordered locus">TCELL_0513</name>
</gene>
<keyword evidence="2" id="KW-1185">Reference proteome</keyword>
<organism evidence="1 2">
    <name type="scientific">Thermogladius calderae (strain DSM 22663 / VKM B-2946 / 1633)</name>
    <dbReference type="NCBI Taxonomy" id="1184251"/>
    <lineage>
        <taxon>Archaea</taxon>
        <taxon>Thermoproteota</taxon>
        <taxon>Thermoprotei</taxon>
        <taxon>Desulfurococcales</taxon>
        <taxon>Desulfurococcaceae</taxon>
        <taxon>Thermogladius</taxon>
    </lineage>
</organism>
<dbReference type="OrthoDB" id="28627at2157"/>
<dbReference type="STRING" id="1184251.TCELL_0513"/>